<dbReference type="GO" id="GO:0006749">
    <property type="term" value="P:glutathione metabolic process"/>
    <property type="evidence" value="ECO:0007669"/>
    <property type="project" value="TreeGrafter"/>
</dbReference>
<name>A0A0K8RNQ6_IXORI</name>
<dbReference type="Gene3D" id="1.20.1050.10">
    <property type="match status" value="1"/>
</dbReference>
<dbReference type="GO" id="GO:0004364">
    <property type="term" value="F:glutathione transferase activity"/>
    <property type="evidence" value="ECO:0007669"/>
    <property type="project" value="TreeGrafter"/>
</dbReference>
<dbReference type="AlphaFoldDB" id="A0A0K8RNQ6"/>
<evidence type="ECO:0000313" key="3">
    <source>
        <dbReference type="EMBL" id="JAA72681.1"/>
    </source>
</evidence>
<evidence type="ECO:0000256" key="1">
    <source>
        <dbReference type="SAM" id="MobiDB-lite"/>
    </source>
</evidence>
<reference evidence="3" key="1">
    <citation type="submission" date="2012-12" db="EMBL/GenBank/DDBJ databases">
        <title>Identification and characterization of a phenylalanine ammonia-lyase gene family in Isatis indigotica Fort.</title>
        <authorList>
            <person name="Liu Q."/>
            <person name="Chen J."/>
            <person name="Zhou X."/>
            <person name="Di P."/>
            <person name="Xiao Y."/>
            <person name="Xuan H."/>
            <person name="Zhang L."/>
            <person name="Chen W."/>
        </authorList>
    </citation>
    <scope>NUCLEOTIDE SEQUENCE</scope>
    <source>
        <tissue evidence="3">Salivary gland</tissue>
    </source>
</reference>
<evidence type="ECO:0000259" key="2">
    <source>
        <dbReference type="Pfam" id="PF00043"/>
    </source>
</evidence>
<keyword evidence="3" id="KW-0808">Transferase</keyword>
<feature type="non-terminal residue" evidence="3">
    <location>
        <position position="1"/>
    </location>
</feature>
<dbReference type="EMBL" id="GADI01001127">
    <property type="protein sequence ID" value="JAA72681.1"/>
    <property type="molecule type" value="mRNA"/>
</dbReference>
<proteinExistence type="evidence at transcript level"/>
<dbReference type="InterPro" id="IPR004046">
    <property type="entry name" value="GST_C"/>
</dbReference>
<feature type="region of interest" description="Disordered" evidence="1">
    <location>
        <begin position="218"/>
        <end position="237"/>
    </location>
</feature>
<sequence length="237" mass="27110">TAGEERSARCWKTAEVPRLRRFGTTTKVRDVPFEASLLEVRHSRLYKRSEERPSGTAACVMAIDLYVSTSSPACAYVLILAKRLGLELNVHTISIRNKDNLKADFVEKAYTKLRYPSKEEKDDALEEMRTVVEMLRGKRFLAGDSLTLADLGLCTSLEMFFRQDISSGFKDLEQLREYYERVNAGMPEIQDILPKTMDELCDVICRCKRIIEIASSKHEQPKSEVADNDKQTYQNVK</sequence>
<feature type="compositionally biased region" description="Basic and acidic residues" evidence="1">
    <location>
        <begin position="218"/>
        <end position="230"/>
    </location>
</feature>
<accession>A0A0K8RNQ6</accession>
<protein>
    <submittedName>
        <fullName evidence="3">Putative glutathione s-transferase 1</fullName>
    </submittedName>
</protein>
<dbReference type="InterPro" id="IPR036282">
    <property type="entry name" value="Glutathione-S-Trfase_C_sf"/>
</dbReference>
<dbReference type="Pfam" id="PF00043">
    <property type="entry name" value="GST_C"/>
    <property type="match status" value="1"/>
</dbReference>
<feature type="domain" description="Glutathione S-transferase C-terminal" evidence="2">
    <location>
        <begin position="115"/>
        <end position="184"/>
    </location>
</feature>
<organism evidence="3">
    <name type="scientific">Ixodes ricinus</name>
    <name type="common">Common tick</name>
    <name type="synonym">Acarus ricinus</name>
    <dbReference type="NCBI Taxonomy" id="34613"/>
    <lineage>
        <taxon>Eukaryota</taxon>
        <taxon>Metazoa</taxon>
        <taxon>Ecdysozoa</taxon>
        <taxon>Arthropoda</taxon>
        <taxon>Chelicerata</taxon>
        <taxon>Arachnida</taxon>
        <taxon>Acari</taxon>
        <taxon>Parasitiformes</taxon>
        <taxon>Ixodida</taxon>
        <taxon>Ixodoidea</taxon>
        <taxon>Ixodidae</taxon>
        <taxon>Ixodinae</taxon>
        <taxon>Ixodes</taxon>
    </lineage>
</organism>
<dbReference type="SUPFAM" id="SSF47616">
    <property type="entry name" value="GST C-terminal domain-like"/>
    <property type="match status" value="1"/>
</dbReference>
<dbReference type="PANTHER" id="PTHR43969">
    <property type="entry name" value="GLUTATHIONE S TRANSFERASE D10, ISOFORM A-RELATED"/>
    <property type="match status" value="1"/>
</dbReference>
<dbReference type="PANTHER" id="PTHR43969:SF9">
    <property type="entry name" value="GLUTATHIONE S TRANSFERASE D10, ISOFORM A-RELATED"/>
    <property type="match status" value="1"/>
</dbReference>